<organism evidence="2 3">
    <name type="scientific">Kitasatospora indigofera</name>
    <dbReference type="NCBI Taxonomy" id="67307"/>
    <lineage>
        <taxon>Bacteria</taxon>
        <taxon>Bacillati</taxon>
        <taxon>Actinomycetota</taxon>
        <taxon>Actinomycetes</taxon>
        <taxon>Kitasatosporales</taxon>
        <taxon>Streptomycetaceae</taxon>
        <taxon>Kitasatospora</taxon>
    </lineage>
</organism>
<gene>
    <name evidence="2" type="ORF">GCM10018781_01110</name>
</gene>
<dbReference type="SUPFAM" id="SSF53756">
    <property type="entry name" value="UDP-Glycosyltransferase/glycogen phosphorylase"/>
    <property type="match status" value="1"/>
</dbReference>
<comment type="caution">
    <text evidence="2">The sequence shown here is derived from an EMBL/GenBank/DDBJ whole genome shotgun (WGS) entry which is preliminary data.</text>
</comment>
<dbReference type="CDD" id="cd03801">
    <property type="entry name" value="GT4_PimA-like"/>
    <property type="match status" value="1"/>
</dbReference>
<evidence type="ECO:0000313" key="3">
    <source>
        <dbReference type="Proteomes" id="UP000617734"/>
    </source>
</evidence>
<dbReference type="AlphaFoldDB" id="A0A919FAH3"/>
<reference evidence="2" key="1">
    <citation type="journal article" date="2014" name="Int. J. Syst. Evol. Microbiol.">
        <title>Complete genome sequence of Corynebacterium casei LMG S-19264T (=DSM 44701T), isolated from a smear-ripened cheese.</title>
        <authorList>
            <consortium name="US DOE Joint Genome Institute (JGI-PGF)"/>
            <person name="Walter F."/>
            <person name="Albersmeier A."/>
            <person name="Kalinowski J."/>
            <person name="Ruckert C."/>
        </authorList>
    </citation>
    <scope>NUCLEOTIDE SEQUENCE</scope>
    <source>
        <strain evidence="2">JCM 4646</strain>
    </source>
</reference>
<accession>A0A919FAH3</accession>
<dbReference type="Proteomes" id="UP000617734">
    <property type="component" value="Unassembled WGS sequence"/>
</dbReference>
<proteinExistence type="predicted"/>
<reference evidence="2" key="2">
    <citation type="submission" date="2020-09" db="EMBL/GenBank/DDBJ databases">
        <authorList>
            <person name="Sun Q."/>
            <person name="Ohkuma M."/>
        </authorList>
    </citation>
    <scope>NUCLEOTIDE SEQUENCE</scope>
    <source>
        <strain evidence="2">JCM 4646</strain>
    </source>
</reference>
<evidence type="ECO:0000313" key="2">
    <source>
        <dbReference type="EMBL" id="GHH58924.1"/>
    </source>
</evidence>
<dbReference type="Pfam" id="PF13692">
    <property type="entry name" value="Glyco_trans_1_4"/>
    <property type="match status" value="1"/>
</dbReference>
<name>A0A919FAH3_9ACTN</name>
<dbReference type="RefSeq" id="WP_190208717.1">
    <property type="nucleotide sequence ID" value="NZ_BNBO01000001.1"/>
</dbReference>
<keyword evidence="3" id="KW-1185">Reference proteome</keyword>
<dbReference type="GeneID" id="95350667"/>
<dbReference type="GO" id="GO:0016757">
    <property type="term" value="F:glycosyltransferase activity"/>
    <property type="evidence" value="ECO:0007669"/>
    <property type="project" value="TreeGrafter"/>
</dbReference>
<dbReference type="Gene3D" id="3.40.50.2000">
    <property type="entry name" value="Glycogen Phosphorylase B"/>
    <property type="match status" value="2"/>
</dbReference>
<sequence>MTQHVTPVVAPPRTGDAGGGALVAWRRFHLARDAGAVGEDIGAVTDGDLLGRMARAEYGAPWVPPDVLLPGADRRAARLRRLARRERPVPAWVVAAAAAEPGTEDREWTALAEAWEHSTGPDAGLSATAEIRRRLLAAPGPAETAFLLDTADANRLRPLSAREAGRLRPAGRAQVHARWRYLSGVPGGELALPGPGTGRDAYERLLIAACWDRARPGTPSGQPFRAAFEALDQPFRGAPVVVQSMLLGRLEEPGAGLSGGMSVLLTGLGEALTDGAGVARVLTLATARPAETERGDLVGRLGPAHLLVRLPVDLPGPLDPGNAAAHRAALAWWTARIFRLPGARPHLVHVRFADDASLAVAHAARRHGAKLAFTVTPDPHRTMAERYAGLPPERTGEAGRALRLDLHRIFVADRLVARADLLVAMPGRGGAAELHDHFPQLEGRAVHTQPEGIAPFRPAPEDGATAGELLARLFDGGGRPDGLDAADRGLPLLLCVGRLHPVKQQEQLVRAWLLAGLHRRTTLLLVGGSPGDATTVEATVRGRVAELLATDPVARRRAALWPALSNRQVRVLERALAQGRAGPALYVCPSAKEEFGLAVLEAMEAGLPVAAPRRGGASHYLRDGVNGRLLATESVQGLADGLRSLVGTPASELASMATAGAATVRERFGIDAMAASLADAYRDVCRDACRPDRQGSG</sequence>
<dbReference type="EMBL" id="BNBO01000001">
    <property type="protein sequence ID" value="GHH58924.1"/>
    <property type="molecule type" value="Genomic_DNA"/>
</dbReference>
<protein>
    <recommendedName>
        <fullName evidence="1">D-inositol 3-phosphate glycosyltransferase</fullName>
    </recommendedName>
</protein>
<dbReference type="PANTHER" id="PTHR12526">
    <property type="entry name" value="GLYCOSYLTRANSFERASE"/>
    <property type="match status" value="1"/>
</dbReference>
<evidence type="ECO:0000256" key="1">
    <source>
        <dbReference type="ARBA" id="ARBA00021292"/>
    </source>
</evidence>
<dbReference type="PANTHER" id="PTHR12526:SF635">
    <property type="entry name" value="GLYCOSYL TRANSFERASE GROUP 1"/>
    <property type="match status" value="1"/>
</dbReference>